<dbReference type="InterPro" id="IPR000374">
    <property type="entry name" value="PC_trans"/>
</dbReference>
<evidence type="ECO:0000256" key="18">
    <source>
        <dbReference type="RuleBase" id="RU003938"/>
    </source>
</evidence>
<keyword evidence="11 18" id="KW-0812">Transmembrane</keyword>
<evidence type="ECO:0000256" key="3">
    <source>
        <dbReference type="ARBA" id="ARBA00005119"/>
    </source>
</evidence>
<dbReference type="Pfam" id="PF01148">
    <property type="entry name" value="CTP_transf_1"/>
    <property type="match status" value="1"/>
</dbReference>
<keyword evidence="8" id="KW-1003">Cell membrane</keyword>
<comment type="catalytic activity">
    <reaction evidence="1 18">
        <text>a 1,2-diacyl-sn-glycero-3-phosphate + CTP + H(+) = a CDP-1,2-diacyl-sn-glycerol + diphosphate</text>
        <dbReference type="Rhea" id="RHEA:16229"/>
        <dbReference type="ChEBI" id="CHEBI:15378"/>
        <dbReference type="ChEBI" id="CHEBI:33019"/>
        <dbReference type="ChEBI" id="CHEBI:37563"/>
        <dbReference type="ChEBI" id="CHEBI:58332"/>
        <dbReference type="ChEBI" id="CHEBI:58608"/>
        <dbReference type="EC" id="2.7.7.41"/>
    </reaction>
</comment>
<evidence type="ECO:0000256" key="9">
    <source>
        <dbReference type="ARBA" id="ARBA00022516"/>
    </source>
</evidence>
<keyword evidence="16" id="KW-0594">Phospholipid biosynthesis</keyword>
<feature type="transmembrane region" description="Helical" evidence="19">
    <location>
        <begin position="75"/>
        <end position="92"/>
    </location>
</feature>
<dbReference type="OrthoDB" id="9799199at2"/>
<comment type="pathway">
    <text evidence="4">Lipid metabolism.</text>
</comment>
<feature type="transmembrane region" description="Helical" evidence="19">
    <location>
        <begin position="129"/>
        <end position="150"/>
    </location>
</feature>
<feature type="transmembrane region" description="Helical" evidence="19">
    <location>
        <begin position="12"/>
        <end position="39"/>
    </location>
</feature>
<dbReference type="PROSITE" id="PS01315">
    <property type="entry name" value="CDS"/>
    <property type="match status" value="1"/>
</dbReference>
<feature type="transmembrane region" description="Helical" evidence="19">
    <location>
        <begin position="104"/>
        <end position="123"/>
    </location>
</feature>
<organism evidence="20 21">
    <name type="scientific">Desulfonispora thiosulfatigenes DSM 11270</name>
    <dbReference type="NCBI Taxonomy" id="656914"/>
    <lineage>
        <taxon>Bacteria</taxon>
        <taxon>Bacillati</taxon>
        <taxon>Bacillota</taxon>
        <taxon>Clostridia</taxon>
        <taxon>Eubacteriales</taxon>
        <taxon>Peptococcaceae</taxon>
        <taxon>Desulfonispora</taxon>
    </lineage>
</organism>
<evidence type="ECO:0000256" key="11">
    <source>
        <dbReference type="ARBA" id="ARBA00022692"/>
    </source>
</evidence>
<evidence type="ECO:0000256" key="13">
    <source>
        <dbReference type="ARBA" id="ARBA00022989"/>
    </source>
</evidence>
<proteinExistence type="inferred from homology"/>
<keyword evidence="17" id="KW-1208">Phospholipid metabolism</keyword>
<feature type="transmembrane region" description="Helical" evidence="19">
    <location>
        <begin position="171"/>
        <end position="190"/>
    </location>
</feature>
<dbReference type="UniPathway" id="UPA00557">
    <property type="reaction ID" value="UER00614"/>
</dbReference>
<evidence type="ECO:0000256" key="7">
    <source>
        <dbReference type="ARBA" id="ARBA00019373"/>
    </source>
</evidence>
<evidence type="ECO:0000256" key="6">
    <source>
        <dbReference type="ARBA" id="ARBA00012487"/>
    </source>
</evidence>
<evidence type="ECO:0000313" key="20">
    <source>
        <dbReference type="EMBL" id="SMB94014.1"/>
    </source>
</evidence>
<keyword evidence="9" id="KW-0444">Lipid biosynthesis</keyword>
<feature type="transmembrane region" description="Helical" evidence="19">
    <location>
        <begin position="196"/>
        <end position="215"/>
    </location>
</feature>
<dbReference type="EMBL" id="FWWT01000022">
    <property type="protein sequence ID" value="SMB94014.1"/>
    <property type="molecule type" value="Genomic_DNA"/>
</dbReference>
<dbReference type="AlphaFoldDB" id="A0A1W1VM36"/>
<reference evidence="20 21" key="1">
    <citation type="submission" date="2017-04" db="EMBL/GenBank/DDBJ databases">
        <authorList>
            <person name="Afonso C.L."/>
            <person name="Miller P.J."/>
            <person name="Scott M.A."/>
            <person name="Spackman E."/>
            <person name="Goraichik I."/>
            <person name="Dimitrov K.M."/>
            <person name="Suarez D.L."/>
            <person name="Swayne D.E."/>
        </authorList>
    </citation>
    <scope>NUCLEOTIDE SEQUENCE [LARGE SCALE GENOMIC DNA]</scope>
    <source>
        <strain evidence="20 21">DSM 11270</strain>
    </source>
</reference>
<evidence type="ECO:0000256" key="5">
    <source>
        <dbReference type="ARBA" id="ARBA00010185"/>
    </source>
</evidence>
<feature type="transmembrane region" description="Helical" evidence="19">
    <location>
        <begin position="51"/>
        <end position="69"/>
    </location>
</feature>
<evidence type="ECO:0000256" key="14">
    <source>
        <dbReference type="ARBA" id="ARBA00023098"/>
    </source>
</evidence>
<evidence type="ECO:0000256" key="17">
    <source>
        <dbReference type="ARBA" id="ARBA00023264"/>
    </source>
</evidence>
<gene>
    <name evidence="20" type="ORF">SAMN00017405_0133</name>
</gene>
<comment type="subcellular location">
    <subcellularLocation>
        <location evidence="2">Cell membrane</location>
        <topology evidence="2">Multi-pass membrane protein</topology>
    </subcellularLocation>
</comment>
<keyword evidence="12 18" id="KW-0548">Nucleotidyltransferase</keyword>
<keyword evidence="21" id="KW-1185">Reference proteome</keyword>
<comment type="pathway">
    <text evidence="3 18">Phospholipid metabolism; CDP-diacylglycerol biosynthesis; CDP-diacylglycerol from sn-glycerol 3-phosphate: step 3/3.</text>
</comment>
<name>A0A1W1VM36_DESTI</name>
<dbReference type="PANTHER" id="PTHR46382:SF1">
    <property type="entry name" value="PHOSPHATIDATE CYTIDYLYLTRANSFERASE"/>
    <property type="match status" value="1"/>
</dbReference>
<keyword evidence="10 18" id="KW-0808">Transferase</keyword>
<dbReference type="STRING" id="656914.SAMN00017405_0133"/>
<dbReference type="Proteomes" id="UP000192731">
    <property type="component" value="Unassembled WGS sequence"/>
</dbReference>
<evidence type="ECO:0000256" key="4">
    <source>
        <dbReference type="ARBA" id="ARBA00005189"/>
    </source>
</evidence>
<evidence type="ECO:0000256" key="10">
    <source>
        <dbReference type="ARBA" id="ARBA00022679"/>
    </source>
</evidence>
<evidence type="ECO:0000256" key="15">
    <source>
        <dbReference type="ARBA" id="ARBA00023136"/>
    </source>
</evidence>
<evidence type="ECO:0000256" key="16">
    <source>
        <dbReference type="ARBA" id="ARBA00023209"/>
    </source>
</evidence>
<sequence length="267" mass="29572">MLIRIGSALIGIPVFIMFLYLGNIYLAGFIFALIILGSFEFKRLIGNSCNTLDISSVLIGELIFILGILYNWQNWLSLGIGVTFLSSLLIMLKNYPKVKINVISLNLLNLLYVGWTLVHILLIRNLHQGFLLLLLLFIIIWATDTGAYFTGRFLGKNKLAPQISPKKTIEGAIGGLISSVICAIIFVSFYKIIPVPFVILIAIIISTMGQIGDLIESSFKRFVGIKDSGNIIPGHGGILDRFDSTITTAPILYYILILLHNWGGYFG</sequence>
<evidence type="ECO:0000313" key="21">
    <source>
        <dbReference type="Proteomes" id="UP000192731"/>
    </source>
</evidence>
<dbReference type="RefSeq" id="WP_084053957.1">
    <property type="nucleotide sequence ID" value="NZ_FWWT01000022.1"/>
</dbReference>
<evidence type="ECO:0000256" key="8">
    <source>
        <dbReference type="ARBA" id="ARBA00022475"/>
    </source>
</evidence>
<evidence type="ECO:0000256" key="12">
    <source>
        <dbReference type="ARBA" id="ARBA00022695"/>
    </source>
</evidence>
<comment type="similarity">
    <text evidence="5 18">Belongs to the CDS family.</text>
</comment>
<dbReference type="GO" id="GO:0004605">
    <property type="term" value="F:phosphatidate cytidylyltransferase activity"/>
    <property type="evidence" value="ECO:0007669"/>
    <property type="project" value="UniProtKB-EC"/>
</dbReference>
<dbReference type="PANTHER" id="PTHR46382">
    <property type="entry name" value="PHOSPHATIDATE CYTIDYLYLTRANSFERASE"/>
    <property type="match status" value="1"/>
</dbReference>
<evidence type="ECO:0000256" key="1">
    <source>
        <dbReference type="ARBA" id="ARBA00001698"/>
    </source>
</evidence>
<accession>A0A1W1VM36</accession>
<keyword evidence="15 19" id="KW-0472">Membrane</keyword>
<evidence type="ECO:0000256" key="2">
    <source>
        <dbReference type="ARBA" id="ARBA00004651"/>
    </source>
</evidence>
<keyword evidence="13 19" id="KW-1133">Transmembrane helix</keyword>
<keyword evidence="14" id="KW-0443">Lipid metabolism</keyword>
<dbReference type="EC" id="2.7.7.41" evidence="6 18"/>
<evidence type="ECO:0000256" key="19">
    <source>
        <dbReference type="SAM" id="Phobius"/>
    </source>
</evidence>
<dbReference type="GO" id="GO:0005886">
    <property type="term" value="C:plasma membrane"/>
    <property type="evidence" value="ECO:0007669"/>
    <property type="project" value="UniProtKB-SubCell"/>
</dbReference>
<protein>
    <recommendedName>
        <fullName evidence="7 18">Phosphatidate cytidylyltransferase</fullName>
        <ecNumber evidence="6 18">2.7.7.41</ecNumber>
    </recommendedName>
</protein>
<dbReference type="GO" id="GO:0016024">
    <property type="term" value="P:CDP-diacylglycerol biosynthetic process"/>
    <property type="evidence" value="ECO:0007669"/>
    <property type="project" value="UniProtKB-UniPathway"/>
</dbReference>